<dbReference type="EMBL" id="BPVZ01000018">
    <property type="protein sequence ID" value="GKV02208.1"/>
    <property type="molecule type" value="Genomic_DNA"/>
</dbReference>
<name>A0AAV5ISR7_9ROSI</name>
<evidence type="ECO:0000313" key="1">
    <source>
        <dbReference type="EMBL" id="GKV02208.1"/>
    </source>
</evidence>
<evidence type="ECO:0000313" key="2">
    <source>
        <dbReference type="Proteomes" id="UP001054252"/>
    </source>
</evidence>
<sequence length="130" mass="13893">MAILFVPQGALRGSPPWGWGGEEYSSPWGEDDSPISHIHLTFSFLCCQSLLSNPSPLLLLKPSTLLLPDPSAMLLLLLKTSALLLLLPKLAAESISFAAAEAIYFAVAGSICSAAIATEAYCRIHLLYCC</sequence>
<reference evidence="1 2" key="1">
    <citation type="journal article" date="2021" name="Commun. Biol.">
        <title>The genome of Shorea leprosula (Dipterocarpaceae) highlights the ecological relevance of drought in aseasonal tropical rainforests.</title>
        <authorList>
            <person name="Ng K.K.S."/>
            <person name="Kobayashi M.J."/>
            <person name="Fawcett J.A."/>
            <person name="Hatakeyama M."/>
            <person name="Paape T."/>
            <person name="Ng C.H."/>
            <person name="Ang C.C."/>
            <person name="Tnah L.H."/>
            <person name="Lee C.T."/>
            <person name="Nishiyama T."/>
            <person name="Sese J."/>
            <person name="O'Brien M.J."/>
            <person name="Copetti D."/>
            <person name="Mohd Noor M.I."/>
            <person name="Ong R.C."/>
            <person name="Putra M."/>
            <person name="Sireger I.Z."/>
            <person name="Indrioko S."/>
            <person name="Kosugi Y."/>
            <person name="Izuno A."/>
            <person name="Isagi Y."/>
            <person name="Lee S.L."/>
            <person name="Shimizu K.K."/>
        </authorList>
    </citation>
    <scope>NUCLEOTIDE SEQUENCE [LARGE SCALE GENOMIC DNA]</scope>
    <source>
        <strain evidence="1">214</strain>
    </source>
</reference>
<keyword evidence="2" id="KW-1185">Reference proteome</keyword>
<comment type="caution">
    <text evidence="1">The sequence shown here is derived from an EMBL/GenBank/DDBJ whole genome shotgun (WGS) entry which is preliminary data.</text>
</comment>
<gene>
    <name evidence="1" type="ORF">SLEP1_g14668</name>
</gene>
<accession>A0AAV5ISR7</accession>
<organism evidence="1 2">
    <name type="scientific">Rubroshorea leprosula</name>
    <dbReference type="NCBI Taxonomy" id="152421"/>
    <lineage>
        <taxon>Eukaryota</taxon>
        <taxon>Viridiplantae</taxon>
        <taxon>Streptophyta</taxon>
        <taxon>Embryophyta</taxon>
        <taxon>Tracheophyta</taxon>
        <taxon>Spermatophyta</taxon>
        <taxon>Magnoliopsida</taxon>
        <taxon>eudicotyledons</taxon>
        <taxon>Gunneridae</taxon>
        <taxon>Pentapetalae</taxon>
        <taxon>rosids</taxon>
        <taxon>malvids</taxon>
        <taxon>Malvales</taxon>
        <taxon>Dipterocarpaceae</taxon>
        <taxon>Rubroshorea</taxon>
    </lineage>
</organism>
<dbReference type="AlphaFoldDB" id="A0AAV5ISR7"/>
<proteinExistence type="predicted"/>
<dbReference type="Proteomes" id="UP001054252">
    <property type="component" value="Unassembled WGS sequence"/>
</dbReference>
<protein>
    <submittedName>
        <fullName evidence="1">Uncharacterized protein</fullName>
    </submittedName>
</protein>